<evidence type="ECO:0000256" key="7">
    <source>
        <dbReference type="SAM" id="Phobius"/>
    </source>
</evidence>
<feature type="transmembrane region" description="Helical" evidence="7">
    <location>
        <begin position="21"/>
        <end position="39"/>
    </location>
</feature>
<comment type="similarity">
    <text evidence="2">Belongs to the UPF0056 (MarC) family.</text>
</comment>
<dbReference type="InterPro" id="IPR002771">
    <property type="entry name" value="Multi_antbiot-R_MarC"/>
</dbReference>
<evidence type="ECO:0000313" key="8">
    <source>
        <dbReference type="EMBL" id="SVA38792.1"/>
    </source>
</evidence>
<dbReference type="Pfam" id="PF01914">
    <property type="entry name" value="MarC"/>
    <property type="match status" value="1"/>
</dbReference>
<keyword evidence="4 7" id="KW-0812">Transmembrane</keyword>
<protein>
    <submittedName>
        <fullName evidence="8">Uncharacterized protein</fullName>
    </submittedName>
</protein>
<comment type="subcellular location">
    <subcellularLocation>
        <location evidence="1">Cell membrane</location>
        <topology evidence="1">Multi-pass membrane protein</topology>
    </subcellularLocation>
</comment>
<accession>A0A381VEQ9</accession>
<organism evidence="8">
    <name type="scientific">marine metagenome</name>
    <dbReference type="NCBI Taxonomy" id="408172"/>
    <lineage>
        <taxon>unclassified sequences</taxon>
        <taxon>metagenomes</taxon>
        <taxon>ecological metagenomes</taxon>
    </lineage>
</organism>
<evidence type="ECO:0000256" key="2">
    <source>
        <dbReference type="ARBA" id="ARBA00009784"/>
    </source>
</evidence>
<feature type="transmembrane region" description="Helical" evidence="7">
    <location>
        <begin position="156"/>
        <end position="181"/>
    </location>
</feature>
<keyword evidence="5 7" id="KW-1133">Transmembrane helix</keyword>
<keyword evidence="3" id="KW-1003">Cell membrane</keyword>
<gene>
    <name evidence="8" type="ORF">METZ01_LOCUS91646</name>
</gene>
<keyword evidence="6 7" id="KW-0472">Membrane</keyword>
<proteinExistence type="inferred from homology"/>
<feature type="transmembrane region" description="Helical" evidence="7">
    <location>
        <begin position="85"/>
        <end position="108"/>
    </location>
</feature>
<dbReference type="PANTHER" id="PTHR33508">
    <property type="entry name" value="UPF0056 MEMBRANE PROTEIN YHCE"/>
    <property type="match status" value="1"/>
</dbReference>
<dbReference type="EMBL" id="UINC01008629">
    <property type="protein sequence ID" value="SVA38792.1"/>
    <property type="molecule type" value="Genomic_DNA"/>
</dbReference>
<sequence length="185" mass="20278">MTERFSKQEKINIAWKGSFTAFFTLILFSILGSVIFNVFGITIEAFQIMGGILFFRNGIRMLEVKVGRSRTTPAEQEESQESDDIAISPIGIPLIAGPGAITAAMLLSSQTQQFYSYVTLGLSIFLVLSLVYLILRNGDVLLNVLGTTGMRIIQRLMGLILLVIAVQFVINGAVSVIRPLISPSF</sequence>
<dbReference type="PANTHER" id="PTHR33508:SF1">
    <property type="entry name" value="UPF0056 MEMBRANE PROTEIN YHCE"/>
    <property type="match status" value="1"/>
</dbReference>
<reference evidence="8" key="1">
    <citation type="submission" date="2018-05" db="EMBL/GenBank/DDBJ databases">
        <authorList>
            <person name="Lanie J.A."/>
            <person name="Ng W.-L."/>
            <person name="Kazmierczak K.M."/>
            <person name="Andrzejewski T.M."/>
            <person name="Davidsen T.M."/>
            <person name="Wayne K.J."/>
            <person name="Tettelin H."/>
            <person name="Glass J.I."/>
            <person name="Rusch D."/>
            <person name="Podicherti R."/>
            <person name="Tsui H.-C.T."/>
            <person name="Winkler M.E."/>
        </authorList>
    </citation>
    <scope>NUCLEOTIDE SEQUENCE</scope>
</reference>
<name>A0A381VEQ9_9ZZZZ</name>
<dbReference type="NCBIfam" id="TIGR00427">
    <property type="entry name" value="NAAT family transporter"/>
    <property type="match status" value="1"/>
</dbReference>
<evidence type="ECO:0000256" key="4">
    <source>
        <dbReference type="ARBA" id="ARBA00022692"/>
    </source>
</evidence>
<dbReference type="AlphaFoldDB" id="A0A381VEQ9"/>
<evidence type="ECO:0000256" key="3">
    <source>
        <dbReference type="ARBA" id="ARBA00022475"/>
    </source>
</evidence>
<dbReference type="GO" id="GO:0005886">
    <property type="term" value="C:plasma membrane"/>
    <property type="evidence" value="ECO:0007669"/>
    <property type="project" value="UniProtKB-SubCell"/>
</dbReference>
<evidence type="ECO:0000256" key="5">
    <source>
        <dbReference type="ARBA" id="ARBA00022989"/>
    </source>
</evidence>
<feature type="transmembrane region" description="Helical" evidence="7">
    <location>
        <begin position="114"/>
        <end position="135"/>
    </location>
</feature>
<evidence type="ECO:0000256" key="1">
    <source>
        <dbReference type="ARBA" id="ARBA00004651"/>
    </source>
</evidence>
<evidence type="ECO:0000256" key="6">
    <source>
        <dbReference type="ARBA" id="ARBA00023136"/>
    </source>
</evidence>